<dbReference type="PANTHER" id="PTHR12917">
    <property type="entry name" value="ASPARTYL PROTEASE DDI-RELATED"/>
    <property type="match status" value="1"/>
</dbReference>
<reference evidence="2 3" key="1">
    <citation type="journal article" date="2019" name="Genome Biol. Evol.">
        <title>Insights into the evolution of the New World diploid cottons (Gossypium, subgenus Houzingenia) based on genome sequencing.</title>
        <authorList>
            <person name="Grover C.E."/>
            <person name="Arick M.A. 2nd"/>
            <person name="Thrash A."/>
            <person name="Conover J.L."/>
            <person name="Sanders W.S."/>
            <person name="Peterson D.G."/>
            <person name="Frelichowski J.E."/>
            <person name="Scheffler J.A."/>
            <person name="Scheffler B.E."/>
            <person name="Wendel J.F."/>
        </authorList>
    </citation>
    <scope>NUCLEOTIDE SEQUENCE [LARGE SCALE GENOMIC DNA]</scope>
    <source>
        <strain evidence="2">5</strain>
        <tissue evidence="2">Leaf</tissue>
    </source>
</reference>
<dbReference type="AlphaFoldDB" id="A0A7J9D327"/>
<dbReference type="CDD" id="cd00303">
    <property type="entry name" value="retropepsin_like"/>
    <property type="match status" value="1"/>
</dbReference>
<keyword evidence="3" id="KW-1185">Reference proteome</keyword>
<dbReference type="Proteomes" id="UP000593579">
    <property type="component" value="Unassembled WGS sequence"/>
</dbReference>
<feature type="compositionally biased region" description="Polar residues" evidence="1">
    <location>
        <begin position="249"/>
        <end position="258"/>
    </location>
</feature>
<evidence type="ECO:0000313" key="2">
    <source>
        <dbReference type="EMBL" id="MBA0755143.1"/>
    </source>
</evidence>
<evidence type="ECO:0000313" key="3">
    <source>
        <dbReference type="Proteomes" id="UP000593579"/>
    </source>
</evidence>
<dbReference type="Gene3D" id="2.40.70.10">
    <property type="entry name" value="Acid Proteases"/>
    <property type="match status" value="1"/>
</dbReference>
<name>A0A7J9D327_GOSGO</name>
<dbReference type="EMBL" id="JABEZY010267811">
    <property type="protein sequence ID" value="MBA0755143.1"/>
    <property type="molecule type" value="Genomic_DNA"/>
</dbReference>
<protein>
    <recommendedName>
        <fullName evidence="4">Aspartic peptidase DDI1-type domain-containing protein</fullName>
    </recommendedName>
</protein>
<dbReference type="OrthoDB" id="1001751at2759"/>
<dbReference type="InterPro" id="IPR021109">
    <property type="entry name" value="Peptidase_aspartic_dom_sf"/>
</dbReference>
<dbReference type="Pfam" id="PF13975">
    <property type="entry name" value="gag-asp_proteas"/>
    <property type="match status" value="1"/>
</dbReference>
<dbReference type="SUPFAM" id="SSF50630">
    <property type="entry name" value="Acid proteases"/>
    <property type="match status" value="1"/>
</dbReference>
<evidence type="ECO:0008006" key="4">
    <source>
        <dbReference type="Google" id="ProtNLM"/>
    </source>
</evidence>
<feature type="non-terminal residue" evidence="2">
    <location>
        <position position="258"/>
    </location>
</feature>
<feature type="non-terminal residue" evidence="2">
    <location>
        <position position="1"/>
    </location>
</feature>
<dbReference type="PANTHER" id="PTHR12917:SF18">
    <property type="entry name" value="DNA DAMAGE-INDUCIBLE PROTEIN 1-LIKE"/>
    <property type="match status" value="1"/>
</dbReference>
<feature type="region of interest" description="Disordered" evidence="1">
    <location>
        <begin position="209"/>
        <end position="258"/>
    </location>
</feature>
<sequence length="258" mass="28944">IKRDCPKVSSVSAIKRNDELEEAKPIDRKTSRVNSMVLIPKKMNGKEWLMFVDINIAGQTRSALIDMGASDLFISEKAARKLGLSIKKLNKKIKTVNFDEALTVGVVQGMELQIGKWKGNEDFEVIQLDDYDYVLGLNFLDRIQTVLYPWADQIHIIIGLLTKIVVPMHRDMKVGAKVLSSIQLVENVSYGRNIDSIERKVMKAPSEVGPFKFHKQGGQGTVGNTKPRCENQDDSKENKSKLRQVRAESCQQDAPTSA</sequence>
<organism evidence="2 3">
    <name type="scientific">Gossypium gossypioides</name>
    <name type="common">Mexican cotton</name>
    <name type="synonym">Selera gossypioides</name>
    <dbReference type="NCBI Taxonomy" id="34282"/>
    <lineage>
        <taxon>Eukaryota</taxon>
        <taxon>Viridiplantae</taxon>
        <taxon>Streptophyta</taxon>
        <taxon>Embryophyta</taxon>
        <taxon>Tracheophyta</taxon>
        <taxon>Spermatophyta</taxon>
        <taxon>Magnoliopsida</taxon>
        <taxon>eudicotyledons</taxon>
        <taxon>Gunneridae</taxon>
        <taxon>Pentapetalae</taxon>
        <taxon>rosids</taxon>
        <taxon>malvids</taxon>
        <taxon>Malvales</taxon>
        <taxon>Malvaceae</taxon>
        <taxon>Malvoideae</taxon>
        <taxon>Gossypium</taxon>
    </lineage>
</organism>
<proteinExistence type="predicted"/>
<gene>
    <name evidence="2" type="ORF">Gogos_022299</name>
</gene>
<evidence type="ECO:0000256" key="1">
    <source>
        <dbReference type="SAM" id="MobiDB-lite"/>
    </source>
</evidence>
<comment type="caution">
    <text evidence="2">The sequence shown here is derived from an EMBL/GenBank/DDBJ whole genome shotgun (WGS) entry which is preliminary data.</text>
</comment>
<feature type="compositionally biased region" description="Basic and acidic residues" evidence="1">
    <location>
        <begin position="227"/>
        <end position="240"/>
    </location>
</feature>
<accession>A0A7J9D327</accession>